<evidence type="ECO:0008006" key="3">
    <source>
        <dbReference type="Google" id="ProtNLM"/>
    </source>
</evidence>
<dbReference type="Pfam" id="PF04343">
    <property type="entry name" value="DUF488"/>
    <property type="match status" value="1"/>
</dbReference>
<dbReference type="PANTHER" id="PTHR39337:SF1">
    <property type="entry name" value="BLR5642 PROTEIN"/>
    <property type="match status" value="1"/>
</dbReference>
<proteinExistence type="predicted"/>
<gene>
    <name evidence="1" type="ORF">ACPOL_6215</name>
</gene>
<dbReference type="InterPro" id="IPR007438">
    <property type="entry name" value="DUF488"/>
</dbReference>
<dbReference type="Proteomes" id="UP000253606">
    <property type="component" value="Chromosome"/>
</dbReference>
<dbReference type="AlphaFoldDB" id="A0A2Z5G8Z0"/>
<accession>A0A2Z5G8Z0</accession>
<keyword evidence="2" id="KW-1185">Reference proteome</keyword>
<evidence type="ECO:0000313" key="2">
    <source>
        <dbReference type="Proteomes" id="UP000253606"/>
    </source>
</evidence>
<sequence length="135" mass="15215">MLDGLLDLLLRNGVKRLIDVRRNPVARRFGFHKSTMQRHCDDVGIAYNHVPELGVPSEQRTDLDDAKSYDRLFDYYEKAILPAQQAALKSVSSMIQQEPSALMCMEALVACCHRGRLAAAVAKMTNLKVKELRIS</sequence>
<dbReference type="KEGG" id="abas:ACPOL_6215"/>
<evidence type="ECO:0000313" key="1">
    <source>
        <dbReference type="EMBL" id="AXC15459.1"/>
    </source>
</evidence>
<protein>
    <recommendedName>
        <fullName evidence="3">DUF488 domain-containing protein</fullName>
    </recommendedName>
</protein>
<name>A0A2Z5G8Z0_9BACT</name>
<dbReference type="EMBL" id="CP030840">
    <property type="protein sequence ID" value="AXC15459.1"/>
    <property type="molecule type" value="Genomic_DNA"/>
</dbReference>
<dbReference type="PANTHER" id="PTHR39337">
    <property type="entry name" value="BLR5642 PROTEIN"/>
    <property type="match status" value="1"/>
</dbReference>
<reference evidence="1 2" key="1">
    <citation type="journal article" date="2018" name="Front. Microbiol.">
        <title>Hydrolytic Capabilities as a Key to Environmental Success: Chitinolytic and Cellulolytic Acidobacteria From Acidic Sub-arctic Soils and Boreal Peatlands.</title>
        <authorList>
            <person name="Belova S.E."/>
            <person name="Ravin N.V."/>
            <person name="Pankratov T.A."/>
            <person name="Rakitin A.L."/>
            <person name="Ivanova A.A."/>
            <person name="Beletsky A.V."/>
            <person name="Mardanov A.V."/>
            <person name="Sinninghe Damste J.S."/>
            <person name="Dedysh S.N."/>
        </authorList>
    </citation>
    <scope>NUCLEOTIDE SEQUENCE [LARGE SCALE GENOMIC DNA]</scope>
    <source>
        <strain evidence="1 2">SBC82</strain>
    </source>
</reference>
<organism evidence="1 2">
    <name type="scientific">Acidisarcina polymorpha</name>
    <dbReference type="NCBI Taxonomy" id="2211140"/>
    <lineage>
        <taxon>Bacteria</taxon>
        <taxon>Pseudomonadati</taxon>
        <taxon>Acidobacteriota</taxon>
        <taxon>Terriglobia</taxon>
        <taxon>Terriglobales</taxon>
        <taxon>Acidobacteriaceae</taxon>
        <taxon>Acidisarcina</taxon>
    </lineage>
</organism>